<dbReference type="AlphaFoldDB" id="A0A7I7UG97"/>
<gene>
    <name evidence="1" type="ORF">MPUL_15000</name>
</gene>
<dbReference type="EMBL" id="AP022599">
    <property type="protein sequence ID" value="BBY80342.1"/>
    <property type="molecule type" value="Genomic_DNA"/>
</dbReference>
<name>A0A7I7UG97_MYCPV</name>
<dbReference type="RefSeq" id="WP_163898836.1">
    <property type="nucleotide sequence ID" value="NZ_AP022599.1"/>
</dbReference>
<proteinExistence type="predicted"/>
<dbReference type="Proteomes" id="UP000467252">
    <property type="component" value="Chromosome"/>
</dbReference>
<protein>
    <recommendedName>
        <fullName evidence="3">GAF domain-containing protein</fullName>
    </recommendedName>
</protein>
<evidence type="ECO:0000313" key="1">
    <source>
        <dbReference type="EMBL" id="BBY80342.1"/>
    </source>
</evidence>
<evidence type="ECO:0008006" key="3">
    <source>
        <dbReference type="Google" id="ProtNLM"/>
    </source>
</evidence>
<evidence type="ECO:0000313" key="2">
    <source>
        <dbReference type="Proteomes" id="UP000467252"/>
    </source>
</evidence>
<keyword evidence="2" id="KW-1185">Reference proteome</keyword>
<accession>A0A7I7UG97</accession>
<reference evidence="1 2" key="1">
    <citation type="journal article" date="2019" name="Emerg. Microbes Infect.">
        <title>Comprehensive subspecies identification of 175 nontuberculous mycobacteria species based on 7547 genomic profiles.</title>
        <authorList>
            <person name="Matsumoto Y."/>
            <person name="Kinjo T."/>
            <person name="Motooka D."/>
            <person name="Nabeya D."/>
            <person name="Jung N."/>
            <person name="Uechi K."/>
            <person name="Horii T."/>
            <person name="Iida T."/>
            <person name="Fujita J."/>
            <person name="Nakamura S."/>
        </authorList>
    </citation>
    <scope>NUCLEOTIDE SEQUENCE [LARGE SCALE GENOMIC DNA]</scope>
    <source>
        <strain evidence="1 2">JCM 6370</strain>
    </source>
</reference>
<sequence length="146" mass="15854">MSTPAVYRAPMRSRSDDFDPAATIERALALGLVGFGEAGADERLQRRVDRFADVDDGSFVWTRDAAGLYWLGRIDGPYFYDDAGAAVDLVHVRPCRWLGRPLTESAVPAAVVATFGRGGRNFQQTHDPGVGPQTQRAWDAGIVESG</sequence>
<organism evidence="1 2">
    <name type="scientific">Mycolicibacterium pulveris</name>
    <name type="common">Mycobacterium pulveris</name>
    <dbReference type="NCBI Taxonomy" id="36813"/>
    <lineage>
        <taxon>Bacteria</taxon>
        <taxon>Bacillati</taxon>
        <taxon>Actinomycetota</taxon>
        <taxon>Actinomycetes</taxon>
        <taxon>Mycobacteriales</taxon>
        <taxon>Mycobacteriaceae</taxon>
        <taxon>Mycolicibacterium</taxon>
    </lineage>
</organism>